<dbReference type="NCBIfam" id="TIGR00317">
    <property type="entry name" value="cobS"/>
    <property type="match status" value="1"/>
</dbReference>
<evidence type="ECO:0000313" key="20">
    <source>
        <dbReference type="EMBL" id="MFC3142684.1"/>
    </source>
</evidence>
<comment type="catalytic activity">
    <reaction evidence="18 19">
        <text>alpha-ribazole 5'-phosphate + adenosylcob(III)inamide-GDP = adenosylcob(III)alamin 5'-phosphate + GMP + H(+)</text>
        <dbReference type="Rhea" id="RHEA:23560"/>
        <dbReference type="ChEBI" id="CHEBI:15378"/>
        <dbReference type="ChEBI" id="CHEBI:57918"/>
        <dbReference type="ChEBI" id="CHEBI:58115"/>
        <dbReference type="ChEBI" id="CHEBI:60487"/>
        <dbReference type="ChEBI" id="CHEBI:60493"/>
        <dbReference type="EC" id="2.7.8.26"/>
    </reaction>
</comment>
<evidence type="ECO:0000256" key="6">
    <source>
        <dbReference type="ARBA" id="ARBA00015850"/>
    </source>
</evidence>
<evidence type="ECO:0000313" key="21">
    <source>
        <dbReference type="Proteomes" id="UP001595632"/>
    </source>
</evidence>
<proteinExistence type="inferred from homology"/>
<feature type="transmembrane region" description="Helical" evidence="19">
    <location>
        <begin position="35"/>
        <end position="55"/>
    </location>
</feature>
<feature type="transmembrane region" description="Helical" evidence="19">
    <location>
        <begin position="61"/>
        <end position="81"/>
    </location>
</feature>
<comment type="similarity">
    <text evidence="4 19">Belongs to the CobS family.</text>
</comment>
<feature type="transmembrane region" description="Helical" evidence="19">
    <location>
        <begin position="6"/>
        <end position="23"/>
    </location>
</feature>
<comment type="catalytic activity">
    <reaction evidence="17 19">
        <text>alpha-ribazole + adenosylcob(III)inamide-GDP = adenosylcob(III)alamin + GMP + H(+)</text>
        <dbReference type="Rhea" id="RHEA:16049"/>
        <dbReference type="ChEBI" id="CHEBI:10329"/>
        <dbReference type="ChEBI" id="CHEBI:15378"/>
        <dbReference type="ChEBI" id="CHEBI:18408"/>
        <dbReference type="ChEBI" id="CHEBI:58115"/>
        <dbReference type="ChEBI" id="CHEBI:60487"/>
        <dbReference type="EC" id="2.7.8.26"/>
    </reaction>
</comment>
<evidence type="ECO:0000256" key="12">
    <source>
        <dbReference type="ARBA" id="ARBA00022989"/>
    </source>
</evidence>
<protein>
    <recommendedName>
        <fullName evidence="6 19">Adenosylcobinamide-GDP ribazoletransferase</fullName>
        <ecNumber evidence="5 19">2.7.8.26</ecNumber>
    </recommendedName>
    <alternativeName>
        <fullName evidence="16 19">Cobalamin synthase</fullName>
    </alternativeName>
    <alternativeName>
        <fullName evidence="15 19">Cobalamin-5'-phosphate synthase</fullName>
    </alternativeName>
</protein>
<evidence type="ECO:0000256" key="10">
    <source>
        <dbReference type="ARBA" id="ARBA00022692"/>
    </source>
</evidence>
<dbReference type="PANTHER" id="PTHR34148:SF1">
    <property type="entry name" value="ADENOSYLCOBINAMIDE-GDP RIBAZOLETRANSFERASE"/>
    <property type="match status" value="1"/>
</dbReference>
<reference evidence="21" key="1">
    <citation type="journal article" date="2019" name="Int. J. Syst. Evol. Microbiol.">
        <title>The Global Catalogue of Microorganisms (GCM) 10K type strain sequencing project: providing services to taxonomists for standard genome sequencing and annotation.</title>
        <authorList>
            <consortium name="The Broad Institute Genomics Platform"/>
            <consortium name="The Broad Institute Genome Sequencing Center for Infectious Disease"/>
            <person name="Wu L."/>
            <person name="Ma J."/>
        </authorList>
    </citation>
    <scope>NUCLEOTIDE SEQUENCE [LARGE SCALE GENOMIC DNA]</scope>
    <source>
        <strain evidence="21">KCTC 52366</strain>
    </source>
</reference>
<evidence type="ECO:0000256" key="19">
    <source>
        <dbReference type="HAMAP-Rule" id="MF_00719"/>
    </source>
</evidence>
<evidence type="ECO:0000256" key="3">
    <source>
        <dbReference type="ARBA" id="ARBA00004663"/>
    </source>
</evidence>
<organism evidence="20 21">
    <name type="scientific">Psychromarinibacter halotolerans</name>
    <dbReference type="NCBI Taxonomy" id="1775175"/>
    <lineage>
        <taxon>Bacteria</taxon>
        <taxon>Pseudomonadati</taxon>
        <taxon>Pseudomonadota</taxon>
        <taxon>Alphaproteobacteria</taxon>
        <taxon>Rhodobacterales</taxon>
        <taxon>Paracoccaceae</taxon>
        <taxon>Psychromarinibacter</taxon>
    </lineage>
</organism>
<dbReference type="GO" id="GO:0051073">
    <property type="term" value="F:adenosylcobinamide-GDP ribazoletransferase activity"/>
    <property type="evidence" value="ECO:0007669"/>
    <property type="project" value="UniProtKB-EC"/>
</dbReference>
<dbReference type="RefSeq" id="WP_275633476.1">
    <property type="nucleotide sequence ID" value="NZ_JARGYD010000005.1"/>
</dbReference>
<accession>A0ABV7GM30</accession>
<feature type="transmembrane region" description="Helical" evidence="19">
    <location>
        <begin position="139"/>
        <end position="158"/>
    </location>
</feature>
<sequence length="249" mass="24908">MKRTDGIAGDVIAALGLLTRLPLPGRASHRGAEAAWAWPLAGLTVALLAAVLAGIGGWIGLPVTLCAGLLIAALVVMTGALHEDGLADVADGFWGGFTNERRLEIMKDSRIGSYGVIALVLSLGLRWQAVAVLIAGGAWIGPLLAAAMLSRAPMAVLLQEMPNARGVGLSQAVGRPGRAAAATGMLVTLGVSLLLAGSGAVWVALAVALAAFGVARVAQAKVGGQTGDVLGATQQVSEVVALCAFAALA</sequence>
<dbReference type="InterPro" id="IPR003805">
    <property type="entry name" value="CobS"/>
</dbReference>
<evidence type="ECO:0000256" key="9">
    <source>
        <dbReference type="ARBA" id="ARBA00022679"/>
    </source>
</evidence>
<evidence type="ECO:0000256" key="8">
    <source>
        <dbReference type="ARBA" id="ARBA00022573"/>
    </source>
</evidence>
<evidence type="ECO:0000256" key="18">
    <source>
        <dbReference type="ARBA" id="ARBA00049504"/>
    </source>
</evidence>
<comment type="pathway">
    <text evidence="3 19">Cofactor biosynthesis; adenosylcobalamin biosynthesis; adenosylcobalamin from cob(II)yrinate a,c-diamide: step 7/7.</text>
</comment>
<evidence type="ECO:0000256" key="2">
    <source>
        <dbReference type="ARBA" id="ARBA00004651"/>
    </source>
</evidence>
<keyword evidence="21" id="KW-1185">Reference proteome</keyword>
<evidence type="ECO:0000256" key="7">
    <source>
        <dbReference type="ARBA" id="ARBA00022475"/>
    </source>
</evidence>
<evidence type="ECO:0000256" key="5">
    <source>
        <dbReference type="ARBA" id="ARBA00013200"/>
    </source>
</evidence>
<feature type="transmembrane region" description="Helical" evidence="19">
    <location>
        <begin position="201"/>
        <end position="218"/>
    </location>
</feature>
<evidence type="ECO:0000256" key="15">
    <source>
        <dbReference type="ARBA" id="ARBA00032605"/>
    </source>
</evidence>
<keyword evidence="12 19" id="KW-1133">Transmembrane helix</keyword>
<evidence type="ECO:0000256" key="13">
    <source>
        <dbReference type="ARBA" id="ARBA00023136"/>
    </source>
</evidence>
<comment type="subcellular location">
    <subcellularLocation>
        <location evidence="2 19">Cell membrane</location>
        <topology evidence="2 19">Multi-pass membrane protein</topology>
    </subcellularLocation>
</comment>
<evidence type="ECO:0000256" key="4">
    <source>
        <dbReference type="ARBA" id="ARBA00010561"/>
    </source>
</evidence>
<dbReference type="EC" id="2.7.8.26" evidence="5 19"/>
<evidence type="ECO:0000256" key="14">
    <source>
        <dbReference type="ARBA" id="ARBA00025228"/>
    </source>
</evidence>
<comment type="caution">
    <text evidence="20">The sequence shown here is derived from an EMBL/GenBank/DDBJ whole genome shotgun (WGS) entry which is preliminary data.</text>
</comment>
<comment type="cofactor">
    <cofactor evidence="1 19">
        <name>Mg(2+)</name>
        <dbReference type="ChEBI" id="CHEBI:18420"/>
    </cofactor>
</comment>
<keyword evidence="10 19" id="KW-0812">Transmembrane</keyword>
<comment type="function">
    <text evidence="14 19">Joins adenosylcobinamide-GDP and alpha-ribazole to generate adenosylcobalamin (Ado-cobalamin). Also synthesizes adenosylcobalamin 5'-phosphate from adenosylcobinamide-GDP and alpha-ribazole 5'-phosphate.</text>
</comment>
<dbReference type="EMBL" id="JBHRTB010000010">
    <property type="protein sequence ID" value="MFC3142684.1"/>
    <property type="molecule type" value="Genomic_DNA"/>
</dbReference>
<evidence type="ECO:0000256" key="17">
    <source>
        <dbReference type="ARBA" id="ARBA00048623"/>
    </source>
</evidence>
<evidence type="ECO:0000256" key="16">
    <source>
        <dbReference type="ARBA" id="ARBA00032853"/>
    </source>
</evidence>
<keyword evidence="9 19" id="KW-0808">Transferase</keyword>
<keyword evidence="7 19" id="KW-1003">Cell membrane</keyword>
<dbReference type="PANTHER" id="PTHR34148">
    <property type="entry name" value="ADENOSYLCOBINAMIDE-GDP RIBAZOLETRANSFERASE"/>
    <property type="match status" value="1"/>
</dbReference>
<keyword evidence="13 19" id="KW-0472">Membrane</keyword>
<keyword evidence="8 19" id="KW-0169">Cobalamin biosynthesis</keyword>
<dbReference type="HAMAP" id="MF_00719">
    <property type="entry name" value="CobS"/>
    <property type="match status" value="1"/>
</dbReference>
<evidence type="ECO:0000256" key="1">
    <source>
        <dbReference type="ARBA" id="ARBA00001946"/>
    </source>
</evidence>
<evidence type="ECO:0000256" key="11">
    <source>
        <dbReference type="ARBA" id="ARBA00022842"/>
    </source>
</evidence>
<dbReference type="Proteomes" id="UP001595632">
    <property type="component" value="Unassembled WGS sequence"/>
</dbReference>
<name>A0ABV7GM30_9RHOB</name>
<dbReference type="Pfam" id="PF02654">
    <property type="entry name" value="CobS"/>
    <property type="match status" value="1"/>
</dbReference>
<gene>
    <name evidence="19 20" type="primary">cobS</name>
    <name evidence="20" type="ORF">ACFOGP_08185</name>
</gene>
<keyword evidence="11 19" id="KW-0460">Magnesium</keyword>
<feature type="transmembrane region" description="Helical" evidence="19">
    <location>
        <begin position="111"/>
        <end position="133"/>
    </location>
</feature>